<keyword evidence="1" id="KW-0547">Nucleotide-binding</keyword>
<protein>
    <recommendedName>
        <fullName evidence="3">Translation elongation factor EFG/EF2 domain-containing protein</fullName>
    </recommendedName>
</protein>
<organism evidence="4 5">
    <name type="scientific">Kitasatospora arboriphila</name>
    <dbReference type="NCBI Taxonomy" id="258052"/>
    <lineage>
        <taxon>Bacteria</taxon>
        <taxon>Bacillati</taxon>
        <taxon>Actinomycetota</taxon>
        <taxon>Actinomycetes</taxon>
        <taxon>Kitasatosporales</taxon>
        <taxon>Streptomycetaceae</taxon>
        <taxon>Kitasatospora</taxon>
    </lineage>
</organism>
<reference evidence="4 5" key="1">
    <citation type="journal article" date="2019" name="Int. J. Syst. Evol. Microbiol.">
        <title>The Global Catalogue of Microorganisms (GCM) 10K type strain sequencing project: providing services to taxonomists for standard genome sequencing and annotation.</title>
        <authorList>
            <consortium name="The Broad Institute Genomics Platform"/>
            <consortium name="The Broad Institute Genome Sequencing Center for Infectious Disease"/>
            <person name="Wu L."/>
            <person name="Ma J."/>
        </authorList>
    </citation>
    <scope>NUCLEOTIDE SEQUENCE [LARGE SCALE GENOMIC DNA]</scope>
    <source>
        <strain evidence="4 5">JCM 13002</strain>
    </source>
</reference>
<proteinExistence type="predicted"/>
<keyword evidence="5" id="KW-1185">Reference proteome</keyword>
<feature type="domain" description="Translation elongation factor EFG/EF2" evidence="3">
    <location>
        <begin position="4"/>
        <end position="121"/>
    </location>
</feature>
<dbReference type="InterPro" id="IPR020568">
    <property type="entry name" value="Ribosomal_Su5_D2-typ_SF"/>
</dbReference>
<evidence type="ECO:0000313" key="4">
    <source>
        <dbReference type="EMBL" id="GAA1094058.1"/>
    </source>
</evidence>
<dbReference type="RefSeq" id="WP_344625194.1">
    <property type="nucleotide sequence ID" value="NZ_BAAALD010000040.1"/>
</dbReference>
<accession>A0ABN1TMG2</accession>
<dbReference type="SUPFAM" id="SSF54211">
    <property type="entry name" value="Ribosomal protein S5 domain 2-like"/>
    <property type="match status" value="1"/>
</dbReference>
<dbReference type="Gene3D" id="3.30.230.10">
    <property type="match status" value="1"/>
</dbReference>
<name>A0ABN1TMG2_9ACTN</name>
<evidence type="ECO:0000256" key="1">
    <source>
        <dbReference type="ARBA" id="ARBA00022741"/>
    </source>
</evidence>
<gene>
    <name evidence="4" type="ORF">GCM10009663_41970</name>
</gene>
<evidence type="ECO:0000259" key="3">
    <source>
        <dbReference type="SMART" id="SM00889"/>
    </source>
</evidence>
<sequence>MTEPVRFPVRPVRAVRYRKHGVGGCGPFVDVTLDFEPAEDGVVFEVAPGVLADWDWPEDLPVFFAACEHGVRDELSAAAPGTRPAVRVVLTGARAHAVDSSEYAFLLGGRHATREALARAVARDTPAPDGGQSSAPR</sequence>
<dbReference type="InterPro" id="IPR005517">
    <property type="entry name" value="Transl_elong_EFG/EF2_IV"/>
</dbReference>
<dbReference type="InterPro" id="IPR014721">
    <property type="entry name" value="Ribsml_uS5_D2-typ_fold_subgr"/>
</dbReference>
<dbReference type="SMART" id="SM00889">
    <property type="entry name" value="EFG_IV"/>
    <property type="match status" value="1"/>
</dbReference>
<dbReference type="EMBL" id="BAAALD010000040">
    <property type="protein sequence ID" value="GAA1094058.1"/>
    <property type="molecule type" value="Genomic_DNA"/>
</dbReference>
<evidence type="ECO:0000256" key="2">
    <source>
        <dbReference type="ARBA" id="ARBA00023134"/>
    </source>
</evidence>
<dbReference type="Proteomes" id="UP001499987">
    <property type="component" value="Unassembled WGS sequence"/>
</dbReference>
<keyword evidence="2" id="KW-0342">GTP-binding</keyword>
<evidence type="ECO:0000313" key="5">
    <source>
        <dbReference type="Proteomes" id="UP001499987"/>
    </source>
</evidence>
<comment type="caution">
    <text evidence="4">The sequence shown here is derived from an EMBL/GenBank/DDBJ whole genome shotgun (WGS) entry which is preliminary data.</text>
</comment>